<evidence type="ECO:0000313" key="2">
    <source>
        <dbReference type="Proteomes" id="UP001064048"/>
    </source>
</evidence>
<keyword evidence="2" id="KW-1185">Reference proteome</keyword>
<accession>A0ACC0K7Z8</accession>
<organism evidence="1 2">
    <name type="scientific">Choristoneura fumiferana</name>
    <name type="common">Spruce budworm moth</name>
    <name type="synonym">Archips fumiferana</name>
    <dbReference type="NCBI Taxonomy" id="7141"/>
    <lineage>
        <taxon>Eukaryota</taxon>
        <taxon>Metazoa</taxon>
        <taxon>Ecdysozoa</taxon>
        <taxon>Arthropoda</taxon>
        <taxon>Hexapoda</taxon>
        <taxon>Insecta</taxon>
        <taxon>Pterygota</taxon>
        <taxon>Neoptera</taxon>
        <taxon>Endopterygota</taxon>
        <taxon>Lepidoptera</taxon>
        <taxon>Glossata</taxon>
        <taxon>Ditrysia</taxon>
        <taxon>Tortricoidea</taxon>
        <taxon>Tortricidae</taxon>
        <taxon>Tortricinae</taxon>
        <taxon>Choristoneura</taxon>
    </lineage>
</organism>
<gene>
    <name evidence="1" type="ORF">MSG28_013522</name>
</gene>
<sequence length="290" mass="32911">MAHKNYHACRYLGRILLGVLGLLVIIASFMVIVGIRSPIYVPLLGTGLLSEQEGLGLSSHAGPVRIGNFARTIELLRSLKSVPQHEPAGVIEAKYIKHSYSCWGVLRHRLRAIGASARASRSGIIIVYLTYILNIGFKHSCWLVTRHRLQTNIGKDLLTFIAFLVMISALMLLIGVFKRKGVMSNIIHYGKQYTMGLFHHPLISVNWRPDGLVFRLQQAHESQKKSTTGSEKPLLRRIRQETQRVIEIIFFQLEVKFTRKAFQVIFNMFVCIEIDVKTVVLLRNQVQKAL</sequence>
<evidence type="ECO:0000313" key="1">
    <source>
        <dbReference type="EMBL" id="KAI8432525.1"/>
    </source>
</evidence>
<dbReference type="Proteomes" id="UP001064048">
    <property type="component" value="Chromosome 24"/>
</dbReference>
<reference evidence="1 2" key="1">
    <citation type="journal article" date="2022" name="Genome Biol. Evol.">
        <title>The Spruce Budworm Genome: Reconstructing the Evolutionary History of Antifreeze Proteins.</title>
        <authorList>
            <person name="Beliveau C."/>
            <person name="Gagne P."/>
            <person name="Picq S."/>
            <person name="Vernygora O."/>
            <person name="Keeling C.I."/>
            <person name="Pinkney K."/>
            <person name="Doucet D."/>
            <person name="Wen F."/>
            <person name="Johnston J.S."/>
            <person name="Maaroufi H."/>
            <person name="Boyle B."/>
            <person name="Laroche J."/>
            <person name="Dewar K."/>
            <person name="Juretic N."/>
            <person name="Blackburn G."/>
            <person name="Nisole A."/>
            <person name="Brunet B."/>
            <person name="Brandao M."/>
            <person name="Lumley L."/>
            <person name="Duan J."/>
            <person name="Quan G."/>
            <person name="Lucarotti C.J."/>
            <person name="Roe A.D."/>
            <person name="Sperling F.A.H."/>
            <person name="Levesque R.C."/>
            <person name="Cusson M."/>
        </authorList>
    </citation>
    <scope>NUCLEOTIDE SEQUENCE [LARGE SCALE GENOMIC DNA]</scope>
    <source>
        <strain evidence="1">Glfc:IPQL:Cfum</strain>
    </source>
</reference>
<name>A0ACC0K7Z8_CHOFU</name>
<proteinExistence type="predicted"/>
<dbReference type="EMBL" id="CM046124">
    <property type="protein sequence ID" value="KAI8432525.1"/>
    <property type="molecule type" value="Genomic_DNA"/>
</dbReference>
<comment type="caution">
    <text evidence="1">The sequence shown here is derived from an EMBL/GenBank/DDBJ whole genome shotgun (WGS) entry which is preliminary data.</text>
</comment>
<protein>
    <submittedName>
        <fullName evidence="1">Uncharacterized protein</fullName>
    </submittedName>
</protein>